<reference evidence="1" key="1">
    <citation type="submission" date="2019-04" db="EMBL/GenBank/DDBJ databases">
        <title>Microbes associate with the intestines of laboratory mice.</title>
        <authorList>
            <person name="Navarre W."/>
            <person name="Wong E."/>
            <person name="Huang K."/>
            <person name="Tropini C."/>
            <person name="Ng K."/>
            <person name="Yu B."/>
        </authorList>
    </citation>
    <scope>NUCLEOTIDE SEQUENCE</scope>
    <source>
        <strain evidence="1">NM01_1-7b</strain>
    </source>
</reference>
<dbReference type="EMBL" id="SRYA01000095">
    <property type="protein sequence ID" value="TGY88726.1"/>
    <property type="molecule type" value="Genomic_DNA"/>
</dbReference>
<proteinExistence type="predicted"/>
<sequence length="69" mass="7085">MEDKKYVKPMLYDMNETELQSVDGGAFIVAVGVLVAAVLVAGAYTVVAAGMVVDVGAAVHATIGATTWV</sequence>
<gene>
    <name evidence="1" type="ORF">E5329_25350</name>
</gene>
<dbReference type="Proteomes" id="UP000304953">
    <property type="component" value="Unassembled WGS sequence"/>
</dbReference>
<comment type="caution">
    <text evidence="1">The sequence shown here is derived from an EMBL/GenBank/DDBJ whole genome shotgun (WGS) entry which is preliminary data.</text>
</comment>
<protein>
    <submittedName>
        <fullName evidence="1">Uncharacterized protein</fullName>
    </submittedName>
</protein>
<organism evidence="1 2">
    <name type="scientific">Petralouisia muris</name>
    <dbReference type="NCBI Taxonomy" id="3032872"/>
    <lineage>
        <taxon>Bacteria</taxon>
        <taxon>Bacillati</taxon>
        <taxon>Bacillota</taxon>
        <taxon>Clostridia</taxon>
        <taxon>Lachnospirales</taxon>
        <taxon>Lachnospiraceae</taxon>
        <taxon>Petralouisia</taxon>
    </lineage>
</organism>
<accession>A0AC61RP99</accession>
<keyword evidence="2" id="KW-1185">Reference proteome</keyword>
<evidence type="ECO:0000313" key="2">
    <source>
        <dbReference type="Proteomes" id="UP000304953"/>
    </source>
</evidence>
<name>A0AC61RP99_9FIRM</name>
<evidence type="ECO:0000313" key="1">
    <source>
        <dbReference type="EMBL" id="TGY88726.1"/>
    </source>
</evidence>